<evidence type="ECO:0000313" key="5">
    <source>
        <dbReference type="Proteomes" id="UP000646749"/>
    </source>
</evidence>
<dbReference type="PANTHER" id="PTHR14239">
    <property type="entry name" value="DUDULIN-RELATED"/>
    <property type="match status" value="1"/>
</dbReference>
<feature type="domain" description="Pyrroline-5-carboxylate reductase catalytic N-terminal" evidence="3">
    <location>
        <begin position="11"/>
        <end position="100"/>
    </location>
</feature>
<dbReference type="Proteomes" id="UP000646749">
    <property type="component" value="Unassembled WGS sequence"/>
</dbReference>
<gene>
    <name evidence="4" type="ORF">Pen02_35430</name>
</gene>
<comment type="caution">
    <text evidence="4">The sequence shown here is derived from an EMBL/GenBank/DDBJ whole genome shotgun (WGS) entry which is preliminary data.</text>
</comment>
<proteinExistence type="predicted"/>
<dbReference type="InterPro" id="IPR036291">
    <property type="entry name" value="NAD(P)-bd_dom_sf"/>
</dbReference>
<sequence>MPLTVPGSLPRIAVLGAGHVGPAIARVALAAGYPVTLAASGDPEKIALITQILVPGAEPRWAVDAVRDADLVVLAIPLHRFPYFDAGLVAGKLVVDTMNYWPPTDGVQEMFEDPRYGSSEIVARRLAGSVVVKTFNHTGYHELEEQRRPTGDPQRRALGVAGDDKGATDLVAELVERVGYDAVRVDSLAAGRLFEPGGPVFGASLRRPDFESAVGAVPLPDPMRTDDGRDDSD</sequence>
<accession>A0ABQ4E2M2</accession>
<dbReference type="EMBL" id="BONW01000016">
    <property type="protein sequence ID" value="GIG88607.1"/>
    <property type="molecule type" value="Genomic_DNA"/>
</dbReference>
<name>A0ABQ4E2M2_9ACTN</name>
<dbReference type="Pfam" id="PF03807">
    <property type="entry name" value="F420_oxidored"/>
    <property type="match status" value="1"/>
</dbReference>
<dbReference type="InterPro" id="IPR051267">
    <property type="entry name" value="STEAP_metalloreductase"/>
</dbReference>
<organism evidence="4 5">
    <name type="scientific">Plantactinospora endophytica</name>
    <dbReference type="NCBI Taxonomy" id="673535"/>
    <lineage>
        <taxon>Bacteria</taxon>
        <taxon>Bacillati</taxon>
        <taxon>Actinomycetota</taxon>
        <taxon>Actinomycetes</taxon>
        <taxon>Micromonosporales</taxon>
        <taxon>Micromonosporaceae</taxon>
        <taxon>Plantactinospora</taxon>
    </lineage>
</organism>
<keyword evidence="1" id="KW-0560">Oxidoreductase</keyword>
<dbReference type="InterPro" id="IPR028939">
    <property type="entry name" value="P5C_Rdtase_cat_N"/>
</dbReference>
<dbReference type="SUPFAM" id="SSF51735">
    <property type="entry name" value="NAD(P)-binding Rossmann-fold domains"/>
    <property type="match status" value="1"/>
</dbReference>
<evidence type="ECO:0000256" key="1">
    <source>
        <dbReference type="ARBA" id="ARBA00023002"/>
    </source>
</evidence>
<evidence type="ECO:0000313" key="4">
    <source>
        <dbReference type="EMBL" id="GIG88607.1"/>
    </source>
</evidence>
<evidence type="ECO:0000259" key="3">
    <source>
        <dbReference type="Pfam" id="PF03807"/>
    </source>
</evidence>
<reference evidence="4 5" key="1">
    <citation type="submission" date="2021-01" db="EMBL/GenBank/DDBJ databases">
        <title>Whole genome shotgun sequence of Plantactinospora endophytica NBRC 110450.</title>
        <authorList>
            <person name="Komaki H."/>
            <person name="Tamura T."/>
        </authorList>
    </citation>
    <scope>NUCLEOTIDE SEQUENCE [LARGE SCALE GENOMIC DNA]</scope>
    <source>
        <strain evidence="4 5">NBRC 110450</strain>
    </source>
</reference>
<keyword evidence="5" id="KW-1185">Reference proteome</keyword>
<protein>
    <submittedName>
        <fullName evidence="4">NADP oxidoreductase</fullName>
    </submittedName>
</protein>
<dbReference type="Gene3D" id="3.40.50.720">
    <property type="entry name" value="NAD(P)-binding Rossmann-like Domain"/>
    <property type="match status" value="1"/>
</dbReference>
<evidence type="ECO:0000256" key="2">
    <source>
        <dbReference type="SAM" id="MobiDB-lite"/>
    </source>
</evidence>
<feature type="region of interest" description="Disordered" evidence="2">
    <location>
        <begin position="213"/>
        <end position="233"/>
    </location>
</feature>